<dbReference type="EMBL" id="DP000010">
    <property type="protein sequence ID" value="ABA95211.1"/>
    <property type="molecule type" value="Genomic_DNA"/>
</dbReference>
<feature type="domain" description="Disease resistance N-terminal" evidence="8">
    <location>
        <begin position="152"/>
        <end position="213"/>
    </location>
</feature>
<name>Q2QZW7_ORYSJ</name>
<evidence type="ECO:0000256" key="7">
    <source>
        <dbReference type="SAM" id="SignalP"/>
    </source>
</evidence>
<evidence type="ECO:0000259" key="8">
    <source>
        <dbReference type="Pfam" id="PF18052"/>
    </source>
</evidence>
<sequence length="232" mass="26368">MASLFLSYLSLSMWENAQISENEQGWSYPLQVLLHVQLGLETNGNPKHAFPSKETRDPTKTESDSDSAGKKTVEDFWSMKTIEMKSFIHGCTSREIKNLQPIPNSPLSSCCERRMAEVAAVGWGISAVGWVVSPIITKILNKGFSYLGFHGSEKLKQLQTKVLQLELVLEAVEESPHRGRLEEWLQQLRSAVYEAEDILDDIEYHRLERQISSQPDDNLESNGRPPRRRNLV</sequence>
<dbReference type="GO" id="GO:0000166">
    <property type="term" value="F:nucleotide binding"/>
    <property type="evidence" value="ECO:0007669"/>
    <property type="project" value="UniProtKB-KW"/>
</dbReference>
<dbReference type="InterPro" id="IPR041118">
    <property type="entry name" value="Rx_N"/>
</dbReference>
<evidence type="ECO:0000313" key="9">
    <source>
        <dbReference type="EMBL" id="ABA95211.1"/>
    </source>
</evidence>
<feature type="region of interest" description="Disordered" evidence="6">
    <location>
        <begin position="213"/>
        <end position="232"/>
    </location>
</feature>
<dbReference type="GO" id="GO:0006952">
    <property type="term" value="P:defense response"/>
    <property type="evidence" value="ECO:0007669"/>
    <property type="project" value="UniProtKB-KW"/>
</dbReference>
<evidence type="ECO:0000256" key="4">
    <source>
        <dbReference type="ARBA" id="ARBA00022741"/>
    </source>
</evidence>
<organism evidence="9">
    <name type="scientific">Oryza sativa subsp. japonica</name>
    <name type="common">Rice</name>
    <dbReference type="NCBI Taxonomy" id="39947"/>
    <lineage>
        <taxon>Eukaryota</taxon>
        <taxon>Viridiplantae</taxon>
        <taxon>Streptophyta</taxon>
        <taxon>Embryophyta</taxon>
        <taxon>Tracheophyta</taxon>
        <taxon>Spermatophyta</taxon>
        <taxon>Magnoliopsida</taxon>
        <taxon>Liliopsida</taxon>
        <taxon>Poales</taxon>
        <taxon>Poaceae</taxon>
        <taxon>BOP clade</taxon>
        <taxon>Oryzoideae</taxon>
        <taxon>Oryzeae</taxon>
        <taxon>Oryzinae</taxon>
        <taxon>Oryza</taxon>
        <taxon>Oryza sativa</taxon>
    </lineage>
</organism>
<reference evidence="9" key="1">
    <citation type="journal article" date="2005" name="BMC Biol.">
        <title>The sequence of rice chromosomes 11 and 12, rich in disease resistance genes and recent gene duplications.</title>
        <authorList>
            <consortium name="The rice chromosomes 11 and 12 sequencing consortia"/>
        </authorList>
    </citation>
    <scope>NUCLEOTIDE SEQUENCE [LARGE SCALE GENOMIC DNA]</scope>
</reference>
<evidence type="ECO:0000256" key="2">
    <source>
        <dbReference type="ARBA" id="ARBA00022614"/>
    </source>
</evidence>
<evidence type="ECO:0000256" key="1">
    <source>
        <dbReference type="ARBA" id="ARBA00008894"/>
    </source>
</evidence>
<feature type="compositionally biased region" description="Basic and acidic residues" evidence="6">
    <location>
        <begin position="51"/>
        <end position="68"/>
    </location>
</feature>
<feature type="chain" id="PRO_5004214515" evidence="7">
    <location>
        <begin position="20"/>
        <end position="232"/>
    </location>
</feature>
<keyword evidence="3" id="KW-0677">Repeat</keyword>
<keyword evidence="7" id="KW-0732">Signal</keyword>
<feature type="region of interest" description="Disordered" evidence="6">
    <location>
        <begin position="44"/>
        <end position="68"/>
    </location>
</feature>
<proteinExistence type="inferred from homology"/>
<reference evidence="9" key="3">
    <citation type="submission" date="2006-01" db="EMBL/GenBank/DDBJ databases">
        <authorList>
            <person name="Buell R."/>
        </authorList>
    </citation>
    <scope>NUCLEOTIDE SEQUENCE</scope>
</reference>
<evidence type="ECO:0000256" key="3">
    <source>
        <dbReference type="ARBA" id="ARBA00022737"/>
    </source>
</evidence>
<dbReference type="Pfam" id="PF18052">
    <property type="entry name" value="Rx_N"/>
    <property type="match status" value="1"/>
</dbReference>
<protein>
    <submittedName>
        <fullName evidence="9">Retrotransposon protein, putative, Ty3-gypsy subclass, expressed</fullName>
    </submittedName>
</protein>
<evidence type="ECO:0000256" key="5">
    <source>
        <dbReference type="ARBA" id="ARBA00022821"/>
    </source>
</evidence>
<dbReference type="Gene3D" id="1.20.5.4130">
    <property type="match status" value="1"/>
</dbReference>
<accession>Q2QZW7</accession>
<feature type="signal peptide" evidence="7">
    <location>
        <begin position="1"/>
        <end position="19"/>
    </location>
</feature>
<gene>
    <name evidence="9" type="ordered locus">LOC_Os11g44590</name>
</gene>
<keyword evidence="5" id="KW-0611">Plant defense</keyword>
<comment type="similarity">
    <text evidence="1">Belongs to the disease resistance NB-LRR family.</text>
</comment>
<keyword evidence="2" id="KW-0433">Leucine-rich repeat</keyword>
<dbReference type="AlphaFoldDB" id="Q2QZW7"/>
<evidence type="ECO:0000256" key="6">
    <source>
        <dbReference type="SAM" id="MobiDB-lite"/>
    </source>
</evidence>
<keyword evidence="4" id="KW-0547">Nucleotide-binding</keyword>
<reference evidence="9" key="2">
    <citation type="submission" date="2005-04" db="EMBL/GenBank/DDBJ databases">
        <authorList>
            <person name="Buell C.R."/>
            <person name="Wing R.A."/>
            <person name="McCombie W.A."/>
            <person name="Ouyang S."/>
        </authorList>
    </citation>
    <scope>NUCLEOTIDE SEQUENCE</scope>
</reference>